<dbReference type="RefSeq" id="WP_078776774.1">
    <property type="nucleotide sequence ID" value="NZ_FUWU01000034.1"/>
</dbReference>
<evidence type="ECO:0000313" key="2">
    <source>
        <dbReference type="Proteomes" id="UP000190449"/>
    </source>
</evidence>
<evidence type="ECO:0000313" key="1">
    <source>
        <dbReference type="EMBL" id="SJZ90597.1"/>
    </source>
</evidence>
<proteinExistence type="predicted"/>
<reference evidence="1 2" key="1">
    <citation type="submission" date="2017-02" db="EMBL/GenBank/DDBJ databases">
        <authorList>
            <person name="Peterson S.W."/>
        </authorList>
    </citation>
    <scope>NUCLEOTIDE SEQUENCE [LARGE SCALE GENOMIC DNA]</scope>
    <source>
        <strain evidence="1 2">ATCC 43854</strain>
    </source>
</reference>
<dbReference type="STRING" id="28122.SAMN02745108_01935"/>
<dbReference type="AlphaFoldDB" id="A0A1T4PGZ9"/>
<dbReference type="EMBL" id="FUWU01000034">
    <property type="protein sequence ID" value="SJZ90597.1"/>
    <property type="molecule type" value="Genomic_DNA"/>
</dbReference>
<dbReference type="Proteomes" id="UP000190449">
    <property type="component" value="Unassembled WGS sequence"/>
</dbReference>
<name>A0A1T4PGZ9_9BACT</name>
<accession>A0A1T4PGZ9</accession>
<sequence>MMRKVWILALFISAVFAEVRIPEPWAPGRWDSARNPARMQNGFRLGLLWTEPMENLDYEVFGFAAEWGTEAYRFKAVFASSFLDSIYRSEDFDLEGAFAVGRFSLGFGGNADVQIVPGQESWWELSGRVGAFVKLSAHVEWGTWGLFLRETEWNVFGTDFFWKESRYFRSGLSLRYRSWDGFGVVLLQEMRLGALELQGEVLFPGPKVGVGIAFRWNGLGASFGMHRDADYMNSKMAGLFYDVR</sequence>
<organism evidence="1 2">
    <name type="scientific">Fibrobacter intestinalis</name>
    <dbReference type="NCBI Taxonomy" id="28122"/>
    <lineage>
        <taxon>Bacteria</taxon>
        <taxon>Pseudomonadati</taxon>
        <taxon>Fibrobacterota</taxon>
        <taxon>Fibrobacteria</taxon>
        <taxon>Fibrobacterales</taxon>
        <taxon>Fibrobacteraceae</taxon>
        <taxon>Fibrobacter</taxon>
    </lineage>
</organism>
<gene>
    <name evidence="1" type="ORF">SAMN02745108_01935</name>
</gene>
<protein>
    <submittedName>
        <fullName evidence="1">Uncharacterized protein</fullName>
    </submittedName>
</protein>